<dbReference type="EC" id="2.4.-.-" evidence="2"/>
<keyword evidence="2" id="KW-0328">Glycosyltransferase</keyword>
<sequence length="405" mass="46985">MKKSIVLYIGNFSFPVGNAAGKRVYANGKLLNQLGYEVIFIGMDKEIDQSQSLESTKKVYDNFVYYNFPYPNKNIDWMNYRKVFDELESLLRDQYIIDNLSFVIYYGSPRLSFFNTKLIDFCKKQKIKVIADCVDWLTVKTNNSLFNIVKWFDNNYQKAYANKKADGIIAISKYLSNYYNKYGCKTVIIPPLSPENCRPTSNAVLNNDKKIITYAGIPFRRGKQVKDVNNLKDRIDKTIKLFYRAKKSGCDFTFNIYGFSKDEYLEAIPMQKKYVEELGESIIFHGHKPNDYVVNSVINSDFTILIRDVNRDTSAGFPTKVSESISSGTPVITTKTSDLEDYIVDGKNGYFLSVNNEEKNLKEIIEILRTDRVSINKMKLHCRENNLFYFKHFQNQLNCFLNSLI</sequence>
<evidence type="ECO:0000313" key="2">
    <source>
        <dbReference type="EMBL" id="MDP5274737.1"/>
    </source>
</evidence>
<evidence type="ECO:0000313" key="3">
    <source>
        <dbReference type="Proteomes" id="UP001231941"/>
    </source>
</evidence>
<dbReference type="SUPFAM" id="SSF53756">
    <property type="entry name" value="UDP-Glycosyltransferase/glycogen phosphorylase"/>
    <property type="match status" value="1"/>
</dbReference>
<keyword evidence="2" id="KW-0808">Transferase</keyword>
<keyword evidence="3" id="KW-1185">Reference proteome</keyword>
<accession>A0ABT9IZH8</accession>
<organism evidence="2 3">
    <name type="scientific">Chengkuizengella axinellae</name>
    <dbReference type="NCBI Taxonomy" id="3064388"/>
    <lineage>
        <taxon>Bacteria</taxon>
        <taxon>Bacillati</taxon>
        <taxon>Bacillota</taxon>
        <taxon>Bacilli</taxon>
        <taxon>Bacillales</taxon>
        <taxon>Paenibacillaceae</taxon>
        <taxon>Chengkuizengella</taxon>
    </lineage>
</organism>
<dbReference type="Gene3D" id="3.40.50.2000">
    <property type="entry name" value="Glycogen Phosphorylase B"/>
    <property type="match status" value="2"/>
</dbReference>
<protein>
    <submittedName>
        <fullName evidence="2">Glycosyltransferase</fullName>
        <ecNumber evidence="2">2.4.-.-</ecNumber>
    </submittedName>
</protein>
<name>A0ABT9IZH8_9BACL</name>
<dbReference type="PANTHER" id="PTHR12526">
    <property type="entry name" value="GLYCOSYLTRANSFERASE"/>
    <property type="match status" value="1"/>
</dbReference>
<dbReference type="PANTHER" id="PTHR12526:SF630">
    <property type="entry name" value="GLYCOSYLTRANSFERASE"/>
    <property type="match status" value="1"/>
</dbReference>
<dbReference type="Proteomes" id="UP001231941">
    <property type="component" value="Unassembled WGS sequence"/>
</dbReference>
<proteinExistence type="predicted"/>
<feature type="domain" description="Glycosyl transferase family 1" evidence="1">
    <location>
        <begin position="234"/>
        <end position="377"/>
    </location>
</feature>
<dbReference type="EMBL" id="JAVAMP010000004">
    <property type="protein sequence ID" value="MDP5274737.1"/>
    <property type="molecule type" value="Genomic_DNA"/>
</dbReference>
<gene>
    <name evidence="2" type="ORF">Q5Y73_11510</name>
</gene>
<dbReference type="GO" id="GO:0016757">
    <property type="term" value="F:glycosyltransferase activity"/>
    <property type="evidence" value="ECO:0007669"/>
    <property type="project" value="UniProtKB-KW"/>
</dbReference>
<dbReference type="RefSeq" id="WP_305992042.1">
    <property type="nucleotide sequence ID" value="NZ_JAVAMP010000004.1"/>
</dbReference>
<evidence type="ECO:0000259" key="1">
    <source>
        <dbReference type="Pfam" id="PF00534"/>
    </source>
</evidence>
<dbReference type="InterPro" id="IPR001296">
    <property type="entry name" value="Glyco_trans_1"/>
</dbReference>
<comment type="caution">
    <text evidence="2">The sequence shown here is derived from an EMBL/GenBank/DDBJ whole genome shotgun (WGS) entry which is preliminary data.</text>
</comment>
<reference evidence="2 3" key="1">
    <citation type="submission" date="2023-08" db="EMBL/GenBank/DDBJ databases">
        <authorList>
            <person name="Park J.-S."/>
        </authorList>
    </citation>
    <scope>NUCLEOTIDE SEQUENCE [LARGE SCALE GENOMIC DNA]</scope>
    <source>
        <strain evidence="2 3">2205SS18-9</strain>
    </source>
</reference>
<dbReference type="Pfam" id="PF00534">
    <property type="entry name" value="Glycos_transf_1"/>
    <property type="match status" value="1"/>
</dbReference>